<organism evidence="2">
    <name type="scientific">marine metagenome</name>
    <dbReference type="NCBI Taxonomy" id="408172"/>
    <lineage>
        <taxon>unclassified sequences</taxon>
        <taxon>metagenomes</taxon>
        <taxon>ecological metagenomes</taxon>
    </lineage>
</organism>
<dbReference type="PANTHER" id="PTHR30035">
    <property type="entry name" value="LIPOPROTEIN VACJ-RELATED"/>
    <property type="match status" value="1"/>
</dbReference>
<protein>
    <recommendedName>
        <fullName evidence="3">VacJ lipoprotein</fullName>
    </recommendedName>
</protein>
<dbReference type="PANTHER" id="PTHR30035:SF3">
    <property type="entry name" value="INTERMEMBRANE PHOSPHOLIPID TRANSPORT SYSTEM LIPOPROTEIN MLAA"/>
    <property type="match status" value="1"/>
</dbReference>
<dbReference type="GO" id="GO:0120010">
    <property type="term" value="P:intermembrane phospholipid transfer"/>
    <property type="evidence" value="ECO:0007669"/>
    <property type="project" value="TreeGrafter"/>
</dbReference>
<sequence length="247" mass="28430">MKRNKYIFIKFFLLLLFLSANFHTNAETQDPLEPTNRAIHEFNDKVDQFILRPVSLGYSYLPNPLEKGISNALRNIGEPINFTNYIFQGDIESSLNTLGRFVINSTIGFFGLFDVADKMGLKKNYTDFGYTLEIWGVPEGDYLVIPFFGPRTTRHLVGNVLDLITNPLNYYLQDEYILVRSSPTLLYALSSRSSNMETIDNLRETSIDYYSSLKSIYTQNRKSFSISADDDINEMGDFFDSFNEIQD</sequence>
<evidence type="ECO:0000256" key="1">
    <source>
        <dbReference type="ARBA" id="ARBA00022729"/>
    </source>
</evidence>
<dbReference type="EMBL" id="UINC01001045">
    <property type="protein sequence ID" value="SUZ68837.1"/>
    <property type="molecule type" value="Genomic_DNA"/>
</dbReference>
<keyword evidence="1" id="KW-0732">Signal</keyword>
<accession>A0A381PRX6</accession>
<gene>
    <name evidence="2" type="ORF">METZ01_LOCUS21691</name>
</gene>
<reference evidence="2" key="1">
    <citation type="submission" date="2018-05" db="EMBL/GenBank/DDBJ databases">
        <authorList>
            <person name="Lanie J.A."/>
            <person name="Ng W.-L."/>
            <person name="Kazmierczak K.M."/>
            <person name="Andrzejewski T.M."/>
            <person name="Davidsen T.M."/>
            <person name="Wayne K.J."/>
            <person name="Tettelin H."/>
            <person name="Glass J.I."/>
            <person name="Rusch D."/>
            <person name="Podicherti R."/>
            <person name="Tsui H.-C.T."/>
            <person name="Winkler M.E."/>
        </authorList>
    </citation>
    <scope>NUCLEOTIDE SEQUENCE</scope>
</reference>
<evidence type="ECO:0008006" key="3">
    <source>
        <dbReference type="Google" id="ProtNLM"/>
    </source>
</evidence>
<dbReference type="GO" id="GO:0016020">
    <property type="term" value="C:membrane"/>
    <property type="evidence" value="ECO:0007669"/>
    <property type="project" value="InterPro"/>
</dbReference>
<dbReference type="PRINTS" id="PR01805">
    <property type="entry name" value="VACJLIPOPROT"/>
</dbReference>
<dbReference type="Pfam" id="PF04333">
    <property type="entry name" value="MlaA"/>
    <property type="match status" value="1"/>
</dbReference>
<name>A0A381PRX6_9ZZZZ</name>
<dbReference type="InterPro" id="IPR007428">
    <property type="entry name" value="MlaA"/>
</dbReference>
<evidence type="ECO:0000313" key="2">
    <source>
        <dbReference type="EMBL" id="SUZ68837.1"/>
    </source>
</evidence>
<proteinExistence type="predicted"/>
<dbReference type="AlphaFoldDB" id="A0A381PRX6"/>